<accession>A0AA39XN34</accession>
<feature type="compositionally biased region" description="Polar residues" evidence="1">
    <location>
        <begin position="26"/>
        <end position="36"/>
    </location>
</feature>
<evidence type="ECO:0000313" key="2">
    <source>
        <dbReference type="EMBL" id="KAK0636685.1"/>
    </source>
</evidence>
<feature type="region of interest" description="Disordered" evidence="1">
    <location>
        <begin position="1"/>
        <end position="42"/>
    </location>
</feature>
<dbReference type="EMBL" id="JAULSR010000001">
    <property type="protein sequence ID" value="KAK0636685.1"/>
    <property type="molecule type" value="Genomic_DNA"/>
</dbReference>
<dbReference type="Proteomes" id="UP001174934">
    <property type="component" value="Unassembled WGS sequence"/>
</dbReference>
<organism evidence="2 3">
    <name type="scientific">Bombardia bombarda</name>
    <dbReference type="NCBI Taxonomy" id="252184"/>
    <lineage>
        <taxon>Eukaryota</taxon>
        <taxon>Fungi</taxon>
        <taxon>Dikarya</taxon>
        <taxon>Ascomycota</taxon>
        <taxon>Pezizomycotina</taxon>
        <taxon>Sordariomycetes</taxon>
        <taxon>Sordariomycetidae</taxon>
        <taxon>Sordariales</taxon>
        <taxon>Lasiosphaeriaceae</taxon>
        <taxon>Bombardia</taxon>
    </lineage>
</organism>
<proteinExistence type="predicted"/>
<name>A0AA39XN34_9PEZI</name>
<dbReference type="AlphaFoldDB" id="A0AA39XN34"/>
<gene>
    <name evidence="2" type="ORF">B0T17DRAFT_480536</name>
</gene>
<comment type="caution">
    <text evidence="2">The sequence shown here is derived from an EMBL/GenBank/DDBJ whole genome shotgun (WGS) entry which is preliminary data.</text>
</comment>
<sequence length="108" mass="10836">MPEDTVPDTSPKPATGLNKKAGPKSTGATVSPTMSGATAAHGWDRAKVFDAAGPIGKQFTEEGAVGGTAQKIGGPLDKEGVIGKQFTEHGSIGGTVQNLMGGTSKRSN</sequence>
<evidence type="ECO:0000256" key="1">
    <source>
        <dbReference type="SAM" id="MobiDB-lite"/>
    </source>
</evidence>
<reference evidence="2" key="1">
    <citation type="submission" date="2023-06" db="EMBL/GenBank/DDBJ databases">
        <title>Genome-scale phylogeny and comparative genomics of the fungal order Sordariales.</title>
        <authorList>
            <consortium name="Lawrence Berkeley National Laboratory"/>
            <person name="Hensen N."/>
            <person name="Bonometti L."/>
            <person name="Westerberg I."/>
            <person name="Brannstrom I.O."/>
            <person name="Guillou S."/>
            <person name="Cros-Aarteil S."/>
            <person name="Calhoun S."/>
            <person name="Haridas S."/>
            <person name="Kuo A."/>
            <person name="Mondo S."/>
            <person name="Pangilinan J."/>
            <person name="Riley R."/>
            <person name="LaButti K."/>
            <person name="Andreopoulos B."/>
            <person name="Lipzen A."/>
            <person name="Chen C."/>
            <person name="Yanf M."/>
            <person name="Daum C."/>
            <person name="Ng V."/>
            <person name="Clum A."/>
            <person name="Steindorff A."/>
            <person name="Ohm R."/>
            <person name="Martin F."/>
            <person name="Silar P."/>
            <person name="Natvig D."/>
            <person name="Lalanne C."/>
            <person name="Gautier V."/>
            <person name="Ament-velasquez S.L."/>
            <person name="Kruys A."/>
            <person name="Hutchinson M.I."/>
            <person name="Powell A.J."/>
            <person name="Barry K."/>
            <person name="Miller A.N."/>
            <person name="Grigoriev I.V."/>
            <person name="Debuchy R."/>
            <person name="Gladieux P."/>
            <person name="Thoren M.H."/>
            <person name="Johannesson H."/>
        </authorList>
    </citation>
    <scope>NUCLEOTIDE SEQUENCE</scope>
    <source>
        <strain evidence="2">SMH3391-2</strain>
    </source>
</reference>
<evidence type="ECO:0000313" key="3">
    <source>
        <dbReference type="Proteomes" id="UP001174934"/>
    </source>
</evidence>
<protein>
    <submittedName>
        <fullName evidence="2">Uncharacterized protein</fullName>
    </submittedName>
</protein>
<keyword evidence="3" id="KW-1185">Reference proteome</keyword>